<dbReference type="SUPFAM" id="SSF54637">
    <property type="entry name" value="Thioesterase/thiol ester dehydrase-isomerase"/>
    <property type="match status" value="1"/>
</dbReference>
<accession>A0A1M5H9A4</accession>
<dbReference type="RefSeq" id="WP_245798416.1">
    <property type="nucleotide sequence ID" value="NZ_FQUO01000018.1"/>
</dbReference>
<dbReference type="InterPro" id="IPR016162">
    <property type="entry name" value="Ald_DH_N"/>
</dbReference>
<evidence type="ECO:0000313" key="4">
    <source>
        <dbReference type="EMBL" id="SHG12577.1"/>
    </source>
</evidence>
<dbReference type="NCBIfam" id="TIGR02278">
    <property type="entry name" value="PaaN-DH"/>
    <property type="match status" value="1"/>
</dbReference>
<dbReference type="SUPFAM" id="SSF53720">
    <property type="entry name" value="ALDH-like"/>
    <property type="match status" value="1"/>
</dbReference>
<dbReference type="STRING" id="1302690.BUE76_03465"/>
<reference evidence="4 5" key="1">
    <citation type="submission" date="2016-11" db="EMBL/GenBank/DDBJ databases">
        <authorList>
            <person name="Jaros S."/>
            <person name="Januszkiewicz K."/>
            <person name="Wedrychowicz H."/>
        </authorList>
    </citation>
    <scope>NUCLEOTIDE SEQUENCE [LARGE SCALE GENOMIC DNA]</scope>
    <source>
        <strain evidence="4 5">DSM 26897</strain>
    </source>
</reference>
<feature type="domain" description="MaoC-like" evidence="3">
    <location>
        <begin position="547"/>
        <end position="654"/>
    </location>
</feature>
<sequence length="687" mass="74675">MNTLTPIQKIPNYTEGHWRTGSGDGELLRDAVTAEPIFIATTESIDMEAALHYARMVGNPALRKLSFHERGRRLKALALYLAERKEQFYQLSYHTGATRADSWIDIEGGIGNLFANASLRRKFPDLPYCTDGDPIPLGKGGTFMAHHLLVPREGVAVHINAYNFPVWGMLEKCAVNWLAGMPAVVKPSPFGAYLTQAVAKAIIESGILPEGSLQILCGAPGNLLDGLTAQDVVTFTGSKQTGLQLKTHPRILSESVPFNMEADSLNALVLGKDAVPGTAEWELFIKEIRNEMTVKAGQKCTAVRRILVPEHLLEDATKALQQTLAQTIIGNPHNQKVRMGALAGQFQKERLLHNVQQLLAVSGLVYGSLDSVPVVDADAGKGAFISPLLLRNDYPFQTDVIHEVEAFGPVSTLMPYKDLDEAIALSKKGKGSLCCSIVTADKTTATEFVIGAATHHGRILVLNQECAKESTGHGSPLPQLVHGGPGRAGGGEEMGGVRGVKHYLQRVAVQGSPSMLTAITGTYQQGAAGTAATVHPFRKYFEELEIGYQLLTEKRTITAEDIDRFADLSGDHFYAHQKGTDFTGTMFHQQVAHGYFILSAAAGLFVDGSALGPVLLNYGIDELRFTKPVYPGAEIQVRFTCKEKLPQDNREEGEIPRGIVKWLVEVLDETGEHVAVGTILTMVRRLL</sequence>
<dbReference type="InterPro" id="IPR029069">
    <property type="entry name" value="HotDog_dom_sf"/>
</dbReference>
<protein>
    <submittedName>
        <fullName evidence="4">Oxepin-CoA hydrolase / 3-oxo-5,6-dehydrosuberyl-CoA semialdehyde dehydrogenase</fullName>
    </submittedName>
</protein>
<evidence type="ECO:0000259" key="2">
    <source>
        <dbReference type="Pfam" id="PF00171"/>
    </source>
</evidence>
<dbReference type="GO" id="GO:0016620">
    <property type="term" value="F:oxidoreductase activity, acting on the aldehyde or oxo group of donors, NAD or NADP as acceptor"/>
    <property type="evidence" value="ECO:0007669"/>
    <property type="project" value="InterPro"/>
</dbReference>
<evidence type="ECO:0000313" key="5">
    <source>
        <dbReference type="Proteomes" id="UP000184368"/>
    </source>
</evidence>
<dbReference type="InterPro" id="IPR015590">
    <property type="entry name" value="Aldehyde_DH_dom"/>
</dbReference>
<dbReference type="Gene3D" id="3.40.605.10">
    <property type="entry name" value="Aldehyde Dehydrogenase, Chain A, domain 1"/>
    <property type="match status" value="1"/>
</dbReference>
<dbReference type="InterPro" id="IPR002539">
    <property type="entry name" value="MaoC-like_dom"/>
</dbReference>
<keyword evidence="5" id="KW-1185">Reference proteome</keyword>
<dbReference type="NCBIfam" id="NF008868">
    <property type="entry name" value="PRK11903.1"/>
    <property type="match status" value="1"/>
</dbReference>
<dbReference type="PANTHER" id="PTHR43111:SF1">
    <property type="entry name" value="ALDEHYDE DEHYDROGENASE B-RELATED"/>
    <property type="match status" value="1"/>
</dbReference>
<keyword evidence="1" id="KW-0560">Oxidoreductase</keyword>
<name>A0A1M5H9A4_9BACT</name>
<dbReference type="EMBL" id="FQUO01000018">
    <property type="protein sequence ID" value="SHG12577.1"/>
    <property type="molecule type" value="Genomic_DNA"/>
</dbReference>
<dbReference type="AlphaFoldDB" id="A0A1M5H9A4"/>
<organism evidence="4 5">
    <name type="scientific">Cnuella takakiae</name>
    <dbReference type="NCBI Taxonomy" id="1302690"/>
    <lineage>
        <taxon>Bacteria</taxon>
        <taxon>Pseudomonadati</taxon>
        <taxon>Bacteroidota</taxon>
        <taxon>Chitinophagia</taxon>
        <taxon>Chitinophagales</taxon>
        <taxon>Chitinophagaceae</taxon>
        <taxon>Cnuella</taxon>
    </lineage>
</organism>
<dbReference type="InterPro" id="IPR016163">
    <property type="entry name" value="Ald_DH_C"/>
</dbReference>
<dbReference type="Gene3D" id="3.40.309.10">
    <property type="entry name" value="Aldehyde Dehydrogenase, Chain A, domain 2"/>
    <property type="match status" value="1"/>
</dbReference>
<proteinExistence type="predicted"/>
<dbReference type="GO" id="GO:0016787">
    <property type="term" value="F:hydrolase activity"/>
    <property type="evidence" value="ECO:0007669"/>
    <property type="project" value="UniProtKB-KW"/>
</dbReference>
<gene>
    <name evidence="4" type="ORF">SAMN05444008_11887</name>
</gene>
<dbReference type="PANTHER" id="PTHR43111">
    <property type="entry name" value="ALDEHYDE DEHYDROGENASE B-RELATED"/>
    <property type="match status" value="1"/>
</dbReference>
<dbReference type="Gene3D" id="3.10.129.10">
    <property type="entry name" value="Hotdog Thioesterase"/>
    <property type="match status" value="1"/>
</dbReference>
<dbReference type="InterPro" id="IPR016161">
    <property type="entry name" value="Ald_DH/histidinol_DH"/>
</dbReference>
<dbReference type="Pfam" id="PF01575">
    <property type="entry name" value="MaoC_dehydratas"/>
    <property type="match status" value="1"/>
</dbReference>
<feature type="domain" description="Aldehyde dehydrogenase" evidence="2">
    <location>
        <begin position="42"/>
        <end position="505"/>
    </location>
</feature>
<dbReference type="Pfam" id="PF00171">
    <property type="entry name" value="Aldedh"/>
    <property type="match status" value="1"/>
</dbReference>
<keyword evidence="4" id="KW-0378">Hydrolase</keyword>
<evidence type="ECO:0000256" key="1">
    <source>
        <dbReference type="ARBA" id="ARBA00023002"/>
    </source>
</evidence>
<evidence type="ECO:0000259" key="3">
    <source>
        <dbReference type="Pfam" id="PF01575"/>
    </source>
</evidence>
<dbReference type="CDD" id="cd07128">
    <property type="entry name" value="ALDH_MaoC-N"/>
    <property type="match status" value="1"/>
</dbReference>
<dbReference type="InterPro" id="IPR011966">
    <property type="entry name" value="PaaN-DH"/>
</dbReference>
<dbReference type="Proteomes" id="UP000184368">
    <property type="component" value="Unassembled WGS sequence"/>
</dbReference>